<gene>
    <name evidence="1" type="ORF">Adt_14293</name>
</gene>
<keyword evidence="2" id="KW-1185">Reference proteome</keyword>
<accession>A0ABD1TZA0</accession>
<organism evidence="1 2">
    <name type="scientific">Abeliophyllum distichum</name>
    <dbReference type="NCBI Taxonomy" id="126358"/>
    <lineage>
        <taxon>Eukaryota</taxon>
        <taxon>Viridiplantae</taxon>
        <taxon>Streptophyta</taxon>
        <taxon>Embryophyta</taxon>
        <taxon>Tracheophyta</taxon>
        <taxon>Spermatophyta</taxon>
        <taxon>Magnoliopsida</taxon>
        <taxon>eudicotyledons</taxon>
        <taxon>Gunneridae</taxon>
        <taxon>Pentapetalae</taxon>
        <taxon>asterids</taxon>
        <taxon>lamiids</taxon>
        <taxon>Lamiales</taxon>
        <taxon>Oleaceae</taxon>
        <taxon>Forsythieae</taxon>
        <taxon>Abeliophyllum</taxon>
    </lineage>
</organism>
<dbReference type="EMBL" id="JBFOLK010000004">
    <property type="protein sequence ID" value="KAL2518046.1"/>
    <property type="molecule type" value="Genomic_DNA"/>
</dbReference>
<comment type="caution">
    <text evidence="1">The sequence shown here is derived from an EMBL/GenBank/DDBJ whole genome shotgun (WGS) entry which is preliminary data.</text>
</comment>
<reference evidence="2" key="1">
    <citation type="submission" date="2024-07" db="EMBL/GenBank/DDBJ databases">
        <title>Two chromosome-level genome assemblies of Korean endemic species Abeliophyllum distichum and Forsythia ovata (Oleaceae).</title>
        <authorList>
            <person name="Jang H."/>
        </authorList>
    </citation>
    <scope>NUCLEOTIDE SEQUENCE [LARGE SCALE GENOMIC DNA]</scope>
</reference>
<name>A0ABD1TZA0_9LAMI</name>
<protein>
    <submittedName>
        <fullName evidence="1">Uncharacterized protein</fullName>
    </submittedName>
</protein>
<sequence length="112" mass="12256">MAAKLTASTSSTEMLTYVISSLASEESPGVQSSFSHHALIQHNLLVASQESNPDNSPLLLRYPSSITTTTTYAAISYSPIYVYCWASSQCTMTITQANIWYPYLVILQLGLL</sequence>
<evidence type="ECO:0000313" key="2">
    <source>
        <dbReference type="Proteomes" id="UP001604336"/>
    </source>
</evidence>
<dbReference type="Proteomes" id="UP001604336">
    <property type="component" value="Unassembled WGS sequence"/>
</dbReference>
<evidence type="ECO:0000313" key="1">
    <source>
        <dbReference type="EMBL" id="KAL2518046.1"/>
    </source>
</evidence>
<dbReference type="AlphaFoldDB" id="A0ABD1TZA0"/>
<proteinExistence type="predicted"/>